<keyword evidence="1" id="KW-1003">Cell membrane</keyword>
<dbReference type="RefSeq" id="WP_328592701.1">
    <property type="nucleotide sequence ID" value="NZ_VTRV01000008.1"/>
</dbReference>
<proteinExistence type="inferred from homology"/>
<organism evidence="2 3">
    <name type="scientific">Cognatilysobacter lacus</name>
    <dbReference type="NCBI Taxonomy" id="1643323"/>
    <lineage>
        <taxon>Bacteria</taxon>
        <taxon>Pseudomonadati</taxon>
        <taxon>Pseudomonadota</taxon>
        <taxon>Gammaproteobacteria</taxon>
        <taxon>Lysobacterales</taxon>
        <taxon>Lysobacteraceae</taxon>
        <taxon>Cognatilysobacter</taxon>
    </lineage>
</organism>
<accession>A0A5D8ZAB3</accession>
<reference evidence="2 3" key="1">
    <citation type="submission" date="2019-08" db="EMBL/GenBank/DDBJ databases">
        <title>Draft genome sequence of Lysobacter sp. UKS-15.</title>
        <authorList>
            <person name="Im W.-T."/>
        </authorList>
    </citation>
    <scope>NUCLEOTIDE SEQUENCE [LARGE SCALE GENOMIC DNA]</scope>
    <source>
        <strain evidence="2 3">UKS-15</strain>
    </source>
</reference>
<comment type="subcellular location">
    <subcellularLocation>
        <location evidence="1">Cell membrane</location>
        <topology evidence="1">Multi-pass membrane protein</topology>
    </subcellularLocation>
</comment>
<sequence length="81" mass="9178">DAWLVVRLEPTAVARALELPRLAPRVLRLDPALPIGYPRDLDLLVNTLPPDRHRGYAVQWFGLGATLIVIALVLTFRRSRR</sequence>
<evidence type="ECO:0000313" key="2">
    <source>
        <dbReference type="EMBL" id="TZF91506.1"/>
    </source>
</evidence>
<dbReference type="Proteomes" id="UP000323164">
    <property type="component" value="Unassembled WGS sequence"/>
</dbReference>
<protein>
    <recommendedName>
        <fullName evidence="1">SURF1-like protein</fullName>
    </recommendedName>
</protein>
<feature type="non-terminal residue" evidence="2">
    <location>
        <position position="1"/>
    </location>
</feature>
<evidence type="ECO:0000256" key="1">
    <source>
        <dbReference type="RuleBase" id="RU363076"/>
    </source>
</evidence>
<dbReference type="Pfam" id="PF02104">
    <property type="entry name" value="SURF1"/>
    <property type="match status" value="1"/>
</dbReference>
<dbReference type="GO" id="GO:0005886">
    <property type="term" value="C:plasma membrane"/>
    <property type="evidence" value="ECO:0007669"/>
    <property type="project" value="UniProtKB-SubCell"/>
</dbReference>
<name>A0A5D8ZAB3_9GAMM</name>
<keyword evidence="1" id="KW-0812">Transmembrane</keyword>
<keyword evidence="1" id="KW-1133">Transmembrane helix</keyword>
<keyword evidence="1" id="KW-0472">Membrane</keyword>
<dbReference type="AlphaFoldDB" id="A0A5D8ZAB3"/>
<gene>
    <name evidence="2" type="ORF">FW784_01640</name>
</gene>
<feature type="transmembrane region" description="Helical" evidence="1">
    <location>
        <begin position="57"/>
        <end position="76"/>
    </location>
</feature>
<keyword evidence="3" id="KW-1185">Reference proteome</keyword>
<comment type="caution">
    <text evidence="1">Lacks conserved residue(s) required for the propagation of feature annotation.</text>
</comment>
<dbReference type="InterPro" id="IPR002994">
    <property type="entry name" value="Surf1/Shy1"/>
</dbReference>
<comment type="caution">
    <text evidence="2">The sequence shown here is derived from an EMBL/GenBank/DDBJ whole genome shotgun (WGS) entry which is preliminary data.</text>
</comment>
<dbReference type="EMBL" id="VTRV01000008">
    <property type="protein sequence ID" value="TZF91506.1"/>
    <property type="molecule type" value="Genomic_DNA"/>
</dbReference>
<dbReference type="PROSITE" id="PS50895">
    <property type="entry name" value="SURF1"/>
    <property type="match status" value="1"/>
</dbReference>
<comment type="similarity">
    <text evidence="1">Belongs to the SURF1 family.</text>
</comment>
<evidence type="ECO:0000313" key="3">
    <source>
        <dbReference type="Proteomes" id="UP000323164"/>
    </source>
</evidence>